<evidence type="ECO:0000256" key="9">
    <source>
        <dbReference type="ARBA" id="ARBA00074363"/>
    </source>
</evidence>
<dbReference type="PROSITE" id="PS51192">
    <property type="entry name" value="HELICASE_ATP_BIND_1"/>
    <property type="match status" value="1"/>
</dbReference>
<evidence type="ECO:0000256" key="7">
    <source>
        <dbReference type="ARBA" id="ARBA00038437"/>
    </source>
</evidence>
<protein>
    <recommendedName>
        <fullName evidence="9">DEAD-box ATP-dependent RNA helicase RhpA</fullName>
        <ecNumber evidence="1">3.6.4.13</ecNumber>
    </recommendedName>
</protein>
<dbReference type="GO" id="GO:0005524">
    <property type="term" value="F:ATP binding"/>
    <property type="evidence" value="ECO:0007669"/>
    <property type="project" value="UniProtKB-KW"/>
</dbReference>
<dbReference type="CDD" id="cd18787">
    <property type="entry name" value="SF2_C_DEAD"/>
    <property type="match status" value="1"/>
</dbReference>
<keyword evidence="4 11" id="KW-0378">Hydrolase</keyword>
<dbReference type="OrthoDB" id="974172at2"/>
<dbReference type="GO" id="GO:0009266">
    <property type="term" value="P:response to temperature stimulus"/>
    <property type="evidence" value="ECO:0007669"/>
    <property type="project" value="UniProtKB-ARBA"/>
</dbReference>
<dbReference type="eggNOG" id="COG0513">
    <property type="taxonomic scope" value="Bacteria"/>
</dbReference>
<dbReference type="InterPro" id="IPR027417">
    <property type="entry name" value="P-loop_NTPase"/>
</dbReference>
<dbReference type="SMART" id="SM00487">
    <property type="entry name" value="DEXDc"/>
    <property type="match status" value="1"/>
</dbReference>
<feature type="domain" description="Helicase ATP-binding" evidence="13">
    <location>
        <begin position="32"/>
        <end position="207"/>
    </location>
</feature>
<dbReference type="InterPro" id="IPR001650">
    <property type="entry name" value="Helicase_C-like"/>
</dbReference>
<keyword evidence="6 11" id="KW-0067">ATP-binding</keyword>
<keyword evidence="5 11" id="KW-0347">Helicase</keyword>
<gene>
    <name evidence="16" type="primary">deaD-2</name>
    <name evidence="16" type="ordered locus">CT1034</name>
</gene>
<dbReference type="RefSeq" id="WP_010932712.1">
    <property type="nucleotide sequence ID" value="NC_002932.3"/>
</dbReference>
<dbReference type="PANTHER" id="PTHR47959">
    <property type="entry name" value="ATP-DEPENDENT RNA HELICASE RHLE-RELATED"/>
    <property type="match status" value="1"/>
</dbReference>
<accession>Q8KDL3</accession>
<dbReference type="GO" id="GO:0016787">
    <property type="term" value="F:hydrolase activity"/>
    <property type="evidence" value="ECO:0007669"/>
    <property type="project" value="UniProtKB-KW"/>
</dbReference>
<evidence type="ECO:0000259" key="14">
    <source>
        <dbReference type="PROSITE" id="PS51194"/>
    </source>
</evidence>
<dbReference type="STRING" id="194439.CT1034"/>
<keyword evidence="17" id="KW-1185">Reference proteome</keyword>
<dbReference type="EMBL" id="AE006470">
    <property type="protein sequence ID" value="AAM72267.1"/>
    <property type="molecule type" value="Genomic_DNA"/>
</dbReference>
<dbReference type="GO" id="GO:0042255">
    <property type="term" value="P:ribosome assembly"/>
    <property type="evidence" value="ECO:0007669"/>
    <property type="project" value="UniProtKB-ARBA"/>
</dbReference>
<dbReference type="PROSITE" id="PS51195">
    <property type="entry name" value="Q_MOTIF"/>
    <property type="match status" value="1"/>
</dbReference>
<feature type="domain" description="Helicase C-terminal" evidence="14">
    <location>
        <begin position="233"/>
        <end position="381"/>
    </location>
</feature>
<dbReference type="Pfam" id="PF00270">
    <property type="entry name" value="DEAD"/>
    <property type="match status" value="1"/>
</dbReference>
<dbReference type="InterPro" id="IPR050079">
    <property type="entry name" value="DEAD_box_RNA_helicase"/>
</dbReference>
<evidence type="ECO:0000256" key="3">
    <source>
        <dbReference type="ARBA" id="ARBA00022741"/>
    </source>
</evidence>
<evidence type="ECO:0000259" key="15">
    <source>
        <dbReference type="PROSITE" id="PS51195"/>
    </source>
</evidence>
<dbReference type="AlphaFoldDB" id="Q8KDL3"/>
<dbReference type="GO" id="GO:0003676">
    <property type="term" value="F:nucleic acid binding"/>
    <property type="evidence" value="ECO:0007669"/>
    <property type="project" value="InterPro"/>
</dbReference>
<evidence type="ECO:0000256" key="10">
    <source>
        <dbReference type="PROSITE-ProRule" id="PRU00552"/>
    </source>
</evidence>
<feature type="compositionally biased region" description="Basic residues" evidence="12">
    <location>
        <begin position="391"/>
        <end position="402"/>
    </location>
</feature>
<dbReference type="InterPro" id="IPR000629">
    <property type="entry name" value="RNA-helicase_DEAD-box_CS"/>
</dbReference>
<keyword evidence="2" id="KW-0963">Cytoplasm</keyword>
<dbReference type="KEGG" id="cte:CT1034"/>
<dbReference type="SMART" id="SM00490">
    <property type="entry name" value="HELICc"/>
    <property type="match status" value="1"/>
</dbReference>
<evidence type="ECO:0000313" key="16">
    <source>
        <dbReference type="EMBL" id="AAM72267.1"/>
    </source>
</evidence>
<dbReference type="GO" id="GO:0005829">
    <property type="term" value="C:cytosol"/>
    <property type="evidence" value="ECO:0007669"/>
    <property type="project" value="TreeGrafter"/>
</dbReference>
<dbReference type="InterPro" id="IPR044742">
    <property type="entry name" value="DEAD/DEAH_RhlB"/>
</dbReference>
<dbReference type="EnsemblBacteria" id="AAM72267">
    <property type="protein sequence ID" value="AAM72267"/>
    <property type="gene ID" value="CT1034"/>
</dbReference>
<sequence>MPFSALGIIDHLRKALAEEGYNSPTPIQKEAIPVILEGNDLLACAQTGTGKTAAFALPVLQRLHQSRMHGEKRKIRCLVLTPTRELAIQIGESFTAYGRHTGLINTVIFGGVNQNPQTARLVRGVDILVATPGRLLDLIGQGHLHLRDIEYFVLDEADRMLDMGFIHDIRRVLAVLPKKRQSLFFSATMPPEIIKLSAAILHNPKEVMVTPVSSTVEIINQQILFVDRENKNSLLAHLLKERNIESALVFTRTKHGADKVARFLAHHDITAEAIHGNKSQNARQRALGNFKTRQTRVLVATDIAARGIDIDELEYVINIDLPNIPETYVHRIGRTGRAGNRGAAYSFCNAEEKAYLRDIEKLIARKIPVIEDHPFPMVNTIPENAAASKQPARKVPHQKKPSGTHPGNSHWKRK</sequence>
<dbReference type="SUPFAM" id="SSF52540">
    <property type="entry name" value="P-loop containing nucleoside triphosphate hydrolases"/>
    <property type="match status" value="1"/>
</dbReference>
<dbReference type="InterPro" id="IPR014001">
    <property type="entry name" value="Helicase_ATP-bd"/>
</dbReference>
<name>Q8KDL3_CHLTE</name>
<evidence type="ECO:0000256" key="4">
    <source>
        <dbReference type="ARBA" id="ARBA00022801"/>
    </source>
</evidence>
<evidence type="ECO:0000256" key="5">
    <source>
        <dbReference type="ARBA" id="ARBA00022806"/>
    </source>
</evidence>
<evidence type="ECO:0000313" key="17">
    <source>
        <dbReference type="Proteomes" id="UP000001007"/>
    </source>
</evidence>
<evidence type="ECO:0000256" key="12">
    <source>
        <dbReference type="SAM" id="MobiDB-lite"/>
    </source>
</evidence>
<dbReference type="CDD" id="cd00268">
    <property type="entry name" value="DEADc"/>
    <property type="match status" value="1"/>
</dbReference>
<comment type="similarity">
    <text evidence="7 11">Belongs to the DEAD box helicase family.</text>
</comment>
<dbReference type="PATRIC" id="fig|194439.7.peg.942"/>
<dbReference type="FunFam" id="3.40.50.300:FF:000108">
    <property type="entry name" value="ATP-dependent RNA helicase RhlE"/>
    <property type="match status" value="1"/>
</dbReference>
<dbReference type="Proteomes" id="UP000001007">
    <property type="component" value="Chromosome"/>
</dbReference>
<dbReference type="PROSITE" id="PS51194">
    <property type="entry name" value="HELICASE_CTER"/>
    <property type="match status" value="1"/>
</dbReference>
<evidence type="ECO:0000256" key="2">
    <source>
        <dbReference type="ARBA" id="ARBA00022490"/>
    </source>
</evidence>
<dbReference type="PANTHER" id="PTHR47959:SF13">
    <property type="entry name" value="ATP-DEPENDENT RNA HELICASE RHLE"/>
    <property type="match status" value="1"/>
</dbReference>
<organism evidence="16 17">
    <name type="scientific">Chlorobaculum tepidum (strain ATCC 49652 / DSM 12025 / NBRC 103806 / TLS)</name>
    <name type="common">Chlorobium tepidum</name>
    <dbReference type="NCBI Taxonomy" id="194439"/>
    <lineage>
        <taxon>Bacteria</taxon>
        <taxon>Pseudomonadati</taxon>
        <taxon>Chlorobiota</taxon>
        <taxon>Chlorobiia</taxon>
        <taxon>Chlorobiales</taxon>
        <taxon>Chlorobiaceae</taxon>
        <taxon>Chlorobaculum</taxon>
    </lineage>
</organism>
<comment type="catalytic activity">
    <reaction evidence="8">
        <text>ATP + H2O = ADP + phosphate + H(+)</text>
        <dbReference type="Rhea" id="RHEA:13065"/>
        <dbReference type="ChEBI" id="CHEBI:15377"/>
        <dbReference type="ChEBI" id="CHEBI:15378"/>
        <dbReference type="ChEBI" id="CHEBI:30616"/>
        <dbReference type="ChEBI" id="CHEBI:43474"/>
        <dbReference type="ChEBI" id="CHEBI:456216"/>
        <dbReference type="EC" id="3.6.4.13"/>
    </reaction>
</comment>
<evidence type="ECO:0000256" key="6">
    <source>
        <dbReference type="ARBA" id="ARBA00022840"/>
    </source>
</evidence>
<evidence type="ECO:0000256" key="1">
    <source>
        <dbReference type="ARBA" id="ARBA00012552"/>
    </source>
</evidence>
<feature type="region of interest" description="Disordered" evidence="12">
    <location>
        <begin position="384"/>
        <end position="414"/>
    </location>
</feature>
<feature type="short sequence motif" description="Q motif" evidence="10">
    <location>
        <begin position="1"/>
        <end position="29"/>
    </location>
</feature>
<proteinExistence type="inferred from homology"/>
<dbReference type="Gene3D" id="3.40.50.300">
    <property type="entry name" value="P-loop containing nucleotide triphosphate hydrolases"/>
    <property type="match status" value="2"/>
</dbReference>
<keyword evidence="3 11" id="KW-0547">Nucleotide-binding</keyword>
<evidence type="ECO:0000256" key="11">
    <source>
        <dbReference type="RuleBase" id="RU000492"/>
    </source>
</evidence>
<dbReference type="InterPro" id="IPR014014">
    <property type="entry name" value="RNA_helicase_DEAD_Q_motif"/>
</dbReference>
<feature type="domain" description="DEAD-box RNA helicase Q" evidence="15">
    <location>
        <begin position="1"/>
        <end position="29"/>
    </location>
</feature>
<dbReference type="HOGENOM" id="CLU_003041_28_3_10"/>
<dbReference type="GO" id="GO:0003724">
    <property type="term" value="F:RNA helicase activity"/>
    <property type="evidence" value="ECO:0007669"/>
    <property type="project" value="UniProtKB-EC"/>
</dbReference>
<evidence type="ECO:0000256" key="8">
    <source>
        <dbReference type="ARBA" id="ARBA00047984"/>
    </source>
</evidence>
<evidence type="ECO:0000259" key="13">
    <source>
        <dbReference type="PROSITE" id="PS51192"/>
    </source>
</evidence>
<dbReference type="Pfam" id="PF00271">
    <property type="entry name" value="Helicase_C"/>
    <property type="match status" value="1"/>
</dbReference>
<dbReference type="EC" id="3.6.4.13" evidence="1"/>
<dbReference type="InterPro" id="IPR011545">
    <property type="entry name" value="DEAD/DEAH_box_helicase_dom"/>
</dbReference>
<reference evidence="16 17" key="1">
    <citation type="journal article" date="2002" name="Proc. Natl. Acad. Sci. U.S.A.">
        <title>The complete genome sequence of Chlorobium tepidum TLS, a photosynthetic, anaerobic, green-sulfur bacterium.</title>
        <authorList>
            <person name="Eisen J.A."/>
            <person name="Nelson K.E."/>
            <person name="Paulsen I.T."/>
            <person name="Heidelberg J.F."/>
            <person name="Wu M."/>
            <person name="Dodson R.J."/>
            <person name="Deboy R."/>
            <person name="Gwinn M.L."/>
            <person name="Nelson W.C."/>
            <person name="Haft D.H."/>
            <person name="Hickey E.K."/>
            <person name="Peterson J.D."/>
            <person name="Durkin A.S."/>
            <person name="Kolonay J.L."/>
            <person name="Yang F."/>
            <person name="Holt I."/>
            <person name="Umayam L.A."/>
            <person name="Mason T."/>
            <person name="Brenner M."/>
            <person name="Shea T.P."/>
            <person name="Parksey D."/>
            <person name="Nierman W.C."/>
            <person name="Feldblyum T.V."/>
            <person name="Hansen C.L."/>
            <person name="Craven M.B."/>
            <person name="Radune D."/>
            <person name="Vamathevan J."/>
            <person name="Khouri H."/>
            <person name="White O."/>
            <person name="Gruber T.M."/>
            <person name="Ketchum K.A."/>
            <person name="Venter J.C."/>
            <person name="Tettelin H."/>
            <person name="Bryant D.A."/>
            <person name="Fraser C.M."/>
        </authorList>
    </citation>
    <scope>NUCLEOTIDE SEQUENCE [LARGE SCALE GENOMIC DNA]</scope>
    <source>
        <strain evidence="17">ATCC 49652 / DSM 12025 / NBRC 103806 / TLS</strain>
    </source>
</reference>
<dbReference type="PROSITE" id="PS00039">
    <property type="entry name" value="DEAD_ATP_HELICASE"/>
    <property type="match status" value="1"/>
</dbReference>